<protein>
    <submittedName>
        <fullName evidence="12">DEAD/DEAH box helicase</fullName>
    </submittedName>
</protein>
<dbReference type="PROSITE" id="PS51195">
    <property type="entry name" value="Q_MOTIF"/>
    <property type="match status" value="1"/>
</dbReference>
<evidence type="ECO:0000259" key="10">
    <source>
        <dbReference type="PROSITE" id="PS51194"/>
    </source>
</evidence>
<dbReference type="CDD" id="cd18787">
    <property type="entry name" value="SF2_C_DEAD"/>
    <property type="match status" value="1"/>
</dbReference>
<dbReference type="PANTHER" id="PTHR47959">
    <property type="entry name" value="ATP-DEPENDENT RNA HELICASE RHLE-RELATED"/>
    <property type="match status" value="1"/>
</dbReference>
<organism evidence="12 13">
    <name type="scientific">Paremcibacter congregatus</name>
    <dbReference type="NCBI Taxonomy" id="2043170"/>
    <lineage>
        <taxon>Bacteria</taxon>
        <taxon>Pseudomonadati</taxon>
        <taxon>Pseudomonadota</taxon>
        <taxon>Alphaproteobacteria</taxon>
        <taxon>Emcibacterales</taxon>
        <taxon>Emcibacteraceae</taxon>
        <taxon>Paremcibacter</taxon>
    </lineage>
</organism>
<dbReference type="PROSITE" id="PS51194">
    <property type="entry name" value="HELICASE_CTER"/>
    <property type="match status" value="1"/>
</dbReference>
<dbReference type="SUPFAM" id="SSF52540">
    <property type="entry name" value="P-loop containing nucleoside triphosphate hydrolases"/>
    <property type="match status" value="1"/>
</dbReference>
<feature type="domain" description="Helicase ATP-binding" evidence="9">
    <location>
        <begin position="63"/>
        <end position="238"/>
    </location>
</feature>
<dbReference type="GO" id="GO:0005829">
    <property type="term" value="C:cytosol"/>
    <property type="evidence" value="ECO:0007669"/>
    <property type="project" value="TreeGrafter"/>
</dbReference>
<evidence type="ECO:0000256" key="6">
    <source>
        <dbReference type="PROSITE-ProRule" id="PRU00552"/>
    </source>
</evidence>
<dbReference type="InParanoid" id="A0A2G4YQ74"/>
<evidence type="ECO:0000256" key="1">
    <source>
        <dbReference type="ARBA" id="ARBA00022741"/>
    </source>
</evidence>
<feature type="compositionally biased region" description="Basic and acidic residues" evidence="8">
    <location>
        <begin position="538"/>
        <end position="561"/>
    </location>
</feature>
<evidence type="ECO:0000259" key="9">
    <source>
        <dbReference type="PROSITE" id="PS51192"/>
    </source>
</evidence>
<feature type="compositionally biased region" description="Basic residues" evidence="8">
    <location>
        <begin position="638"/>
        <end position="650"/>
    </location>
</feature>
<dbReference type="GO" id="GO:0003676">
    <property type="term" value="F:nucleic acid binding"/>
    <property type="evidence" value="ECO:0007669"/>
    <property type="project" value="InterPro"/>
</dbReference>
<evidence type="ECO:0000256" key="4">
    <source>
        <dbReference type="ARBA" id="ARBA00022840"/>
    </source>
</evidence>
<dbReference type="InterPro" id="IPR014001">
    <property type="entry name" value="Helicase_ATP-bd"/>
</dbReference>
<evidence type="ECO:0000313" key="12">
    <source>
        <dbReference type="EMBL" id="PHZ83616.1"/>
    </source>
</evidence>
<dbReference type="InterPro" id="IPR050079">
    <property type="entry name" value="DEAD_box_RNA_helicase"/>
</dbReference>
<evidence type="ECO:0000256" key="7">
    <source>
        <dbReference type="RuleBase" id="RU000492"/>
    </source>
</evidence>
<feature type="domain" description="Helicase C-terminal" evidence="10">
    <location>
        <begin position="264"/>
        <end position="411"/>
    </location>
</feature>
<dbReference type="Proteomes" id="UP000229730">
    <property type="component" value="Unassembled WGS sequence"/>
</dbReference>
<dbReference type="PROSITE" id="PS00039">
    <property type="entry name" value="DEAD_ATP_HELICASE"/>
    <property type="match status" value="1"/>
</dbReference>
<dbReference type="EMBL" id="PDEM01000031">
    <property type="protein sequence ID" value="PHZ83616.1"/>
    <property type="molecule type" value="Genomic_DNA"/>
</dbReference>
<keyword evidence="13" id="KW-1185">Reference proteome</keyword>
<dbReference type="Pfam" id="PF00270">
    <property type="entry name" value="DEAD"/>
    <property type="match status" value="1"/>
</dbReference>
<feature type="short sequence motif" description="Q motif" evidence="6">
    <location>
        <begin position="32"/>
        <end position="60"/>
    </location>
</feature>
<gene>
    <name evidence="12" type="ORF">CRD36_14630</name>
</gene>
<sequence length="650" mass="72350">MHRQSRKEYAMTHVNAPVLPESNLDESVNNESGFAEFDLAPSILKAIETEGFSNPTAIQQKSLPPLMDGNDLMGIAQTGGGKTAAFSLPTIHKLISNYSKPRQNMPKVLILAPTRELAMQIEQCIMTFSKGSKISSLVVAGGQPYPPQTNKLRRGVDILVATPGRLIDHIKRNNVKFNDTETFILDEADRMLDMGFIDDVQDIADSLPESHQTIFFSATMNQKVRNLSKSLLTDPVYVEIEKKTMVADTISHKLMNVTRKDKAALLADILAGEGVEKALVFARTKIGADELSDALYEKGIRSDAIHGDKRQRVREKILMNFRRGRTNVLVATDVAARGIDVDGITHVINYELPIEPENYVHRVGRTGRAGAAGIAISFCDPSDMRLLVQIEQLIKIPIEVDASHAYHIDIAARGRGNGGKGGGGRFSRDRAGRPGARREGGFSRDKNGSRPDRGFRDNKRDGAGNREERADRPNAGRFKAYDNAKPARDRDERKSYDGARPERSERKFDNNDRPVRAERKFDDREGRRPAPRVKSTRPRQDKPVKKEAQRYDPWQEAKQFSDDPVLGKLLGKPPKFDSKKEDKSDFVKTGVKKSFKKVEDKPAASKKIRGGKKTLTTVKSGKPNRPKVKNNGGTKTFSPKRKPVKTNRAA</sequence>
<dbReference type="InterPro" id="IPR044742">
    <property type="entry name" value="DEAD/DEAH_RhlB"/>
</dbReference>
<dbReference type="InterPro" id="IPR027417">
    <property type="entry name" value="P-loop_NTPase"/>
</dbReference>
<reference evidence="12 13" key="1">
    <citation type="submission" date="2017-10" db="EMBL/GenBank/DDBJ databases">
        <title>Frigbacter circumglobatus gen. nov. sp. nov., isolated from sediment cultured in situ.</title>
        <authorList>
            <person name="Zhao Z."/>
        </authorList>
    </citation>
    <scope>NUCLEOTIDE SEQUENCE [LARGE SCALE GENOMIC DNA]</scope>
    <source>
        <strain evidence="12 13">ZYL</strain>
    </source>
</reference>
<evidence type="ECO:0000256" key="5">
    <source>
        <dbReference type="ARBA" id="ARBA00038437"/>
    </source>
</evidence>
<keyword evidence="1 7" id="KW-0547">Nucleotide-binding</keyword>
<proteinExistence type="inferred from homology"/>
<feature type="compositionally biased region" description="Basic and acidic residues" evidence="8">
    <location>
        <begin position="574"/>
        <end position="585"/>
    </location>
</feature>
<evidence type="ECO:0000259" key="11">
    <source>
        <dbReference type="PROSITE" id="PS51195"/>
    </source>
</evidence>
<dbReference type="PROSITE" id="PS51192">
    <property type="entry name" value="HELICASE_ATP_BIND_1"/>
    <property type="match status" value="1"/>
</dbReference>
<evidence type="ECO:0000256" key="3">
    <source>
        <dbReference type="ARBA" id="ARBA00022806"/>
    </source>
</evidence>
<evidence type="ECO:0000256" key="2">
    <source>
        <dbReference type="ARBA" id="ARBA00022801"/>
    </source>
</evidence>
<dbReference type="GO" id="GO:0016787">
    <property type="term" value="F:hydrolase activity"/>
    <property type="evidence" value="ECO:0007669"/>
    <property type="project" value="UniProtKB-KW"/>
</dbReference>
<dbReference type="Pfam" id="PF00271">
    <property type="entry name" value="Helicase_C"/>
    <property type="match status" value="1"/>
</dbReference>
<feature type="domain" description="DEAD-box RNA helicase Q" evidence="11">
    <location>
        <begin position="32"/>
        <end position="60"/>
    </location>
</feature>
<dbReference type="OrthoDB" id="9805696at2"/>
<keyword evidence="3 7" id="KW-0347">Helicase</keyword>
<dbReference type="InterPro" id="IPR000629">
    <property type="entry name" value="RNA-helicase_DEAD-box_CS"/>
</dbReference>
<evidence type="ECO:0000256" key="8">
    <source>
        <dbReference type="SAM" id="MobiDB-lite"/>
    </source>
</evidence>
<feature type="region of interest" description="Disordered" evidence="8">
    <location>
        <begin position="598"/>
        <end position="650"/>
    </location>
</feature>
<comment type="similarity">
    <text evidence="5 7">Belongs to the DEAD box helicase family.</text>
</comment>
<feature type="compositionally biased region" description="Basic and acidic residues" evidence="8">
    <location>
        <begin position="426"/>
        <end position="528"/>
    </location>
</feature>
<dbReference type="InterPro" id="IPR001650">
    <property type="entry name" value="Helicase_C-like"/>
</dbReference>
<dbReference type="InterPro" id="IPR014014">
    <property type="entry name" value="RNA_helicase_DEAD_Q_motif"/>
</dbReference>
<dbReference type="CDD" id="cd00268">
    <property type="entry name" value="DEADc"/>
    <property type="match status" value="1"/>
</dbReference>
<keyword evidence="4 7" id="KW-0067">ATP-binding</keyword>
<keyword evidence="2 7" id="KW-0378">Hydrolase</keyword>
<comment type="caution">
    <text evidence="12">The sequence shown here is derived from an EMBL/GenBank/DDBJ whole genome shotgun (WGS) entry which is preliminary data.</text>
</comment>
<dbReference type="GO" id="GO:0005524">
    <property type="term" value="F:ATP binding"/>
    <property type="evidence" value="ECO:0007669"/>
    <property type="project" value="UniProtKB-KW"/>
</dbReference>
<dbReference type="GO" id="GO:0003724">
    <property type="term" value="F:RNA helicase activity"/>
    <property type="evidence" value="ECO:0007669"/>
    <property type="project" value="InterPro"/>
</dbReference>
<feature type="region of interest" description="Disordered" evidence="8">
    <location>
        <begin position="412"/>
        <end position="585"/>
    </location>
</feature>
<accession>A0A2G4YQ74</accession>
<dbReference type="AlphaFoldDB" id="A0A2G4YQ74"/>
<dbReference type="PANTHER" id="PTHR47959:SF13">
    <property type="entry name" value="ATP-DEPENDENT RNA HELICASE RHLE"/>
    <property type="match status" value="1"/>
</dbReference>
<dbReference type="SMART" id="SM00487">
    <property type="entry name" value="DEXDc"/>
    <property type="match status" value="1"/>
</dbReference>
<feature type="compositionally biased region" description="Gly residues" evidence="8">
    <location>
        <begin position="415"/>
        <end position="425"/>
    </location>
</feature>
<dbReference type="Gene3D" id="3.40.50.300">
    <property type="entry name" value="P-loop containing nucleotide triphosphate hydrolases"/>
    <property type="match status" value="2"/>
</dbReference>
<dbReference type="InterPro" id="IPR011545">
    <property type="entry name" value="DEAD/DEAH_box_helicase_dom"/>
</dbReference>
<dbReference type="SMART" id="SM00490">
    <property type="entry name" value="HELICc"/>
    <property type="match status" value="1"/>
</dbReference>
<name>A0A2G4YQ74_9PROT</name>
<evidence type="ECO:0000313" key="13">
    <source>
        <dbReference type="Proteomes" id="UP000229730"/>
    </source>
</evidence>